<evidence type="ECO:0000313" key="1">
    <source>
        <dbReference type="EnsemblMetazoa" id="OVOC5374.1"/>
    </source>
</evidence>
<accession>A0A8R1XZE0</accession>
<sequence>MLEEEHSEIYSTKKRLTSVYAQYQNLKTTVQRKRLHELKMLNTEEQKEILVLLNRTDILEYKFIKTKHLSMSLIDSESQQYDAAQR</sequence>
<dbReference type="EnsemblMetazoa" id="OVOC5374.1">
    <property type="protein sequence ID" value="OVOC5374.1"/>
    <property type="gene ID" value="WBGene00242183"/>
</dbReference>
<dbReference type="EMBL" id="CMVM020000154">
    <property type="status" value="NOT_ANNOTATED_CDS"/>
    <property type="molecule type" value="Genomic_DNA"/>
</dbReference>
<name>A0A8R1XZE0_ONCVO</name>
<organism evidence="1 2">
    <name type="scientific">Onchocerca volvulus</name>
    <dbReference type="NCBI Taxonomy" id="6282"/>
    <lineage>
        <taxon>Eukaryota</taxon>
        <taxon>Metazoa</taxon>
        <taxon>Ecdysozoa</taxon>
        <taxon>Nematoda</taxon>
        <taxon>Chromadorea</taxon>
        <taxon>Rhabditida</taxon>
        <taxon>Spirurina</taxon>
        <taxon>Spiruromorpha</taxon>
        <taxon>Filarioidea</taxon>
        <taxon>Onchocercidae</taxon>
        <taxon>Onchocerca</taxon>
    </lineage>
</organism>
<proteinExistence type="predicted"/>
<reference evidence="1" key="2">
    <citation type="submission" date="2022-06" db="UniProtKB">
        <authorList>
            <consortium name="EnsemblMetazoa"/>
        </authorList>
    </citation>
    <scope>IDENTIFICATION</scope>
</reference>
<dbReference type="AlphaFoldDB" id="A0A8R1XZE0"/>
<reference evidence="2" key="1">
    <citation type="submission" date="2013-10" db="EMBL/GenBank/DDBJ databases">
        <title>Genome sequencing of Onchocerca volvulus.</title>
        <authorList>
            <person name="Cotton J."/>
            <person name="Tsai J."/>
            <person name="Stanley E."/>
            <person name="Tracey A."/>
            <person name="Holroyd N."/>
            <person name="Lustigman S."/>
            <person name="Berriman M."/>
        </authorList>
    </citation>
    <scope>NUCLEOTIDE SEQUENCE</scope>
</reference>
<evidence type="ECO:0000313" key="2">
    <source>
        <dbReference type="Proteomes" id="UP000024404"/>
    </source>
</evidence>
<dbReference type="Proteomes" id="UP000024404">
    <property type="component" value="Unassembled WGS sequence"/>
</dbReference>
<protein>
    <submittedName>
        <fullName evidence="1">Uncharacterized protein</fullName>
    </submittedName>
</protein>
<keyword evidence="2" id="KW-1185">Reference proteome</keyword>